<evidence type="ECO:0000313" key="3">
    <source>
        <dbReference type="EMBL" id="KCZ99509.1"/>
    </source>
</evidence>
<organism evidence="3 4">
    <name type="scientific">Hyphomonas oceanitis SCH89</name>
    <dbReference type="NCBI Taxonomy" id="1280953"/>
    <lineage>
        <taxon>Bacteria</taxon>
        <taxon>Pseudomonadati</taxon>
        <taxon>Pseudomonadota</taxon>
        <taxon>Alphaproteobacteria</taxon>
        <taxon>Hyphomonadales</taxon>
        <taxon>Hyphomonadaceae</taxon>
        <taxon>Hyphomonas</taxon>
    </lineage>
</organism>
<feature type="transmembrane region" description="Helical" evidence="2">
    <location>
        <begin position="68"/>
        <end position="85"/>
    </location>
</feature>
<feature type="region of interest" description="Disordered" evidence="1">
    <location>
        <begin position="1"/>
        <end position="30"/>
    </location>
</feature>
<dbReference type="PATRIC" id="fig|1280953.3.peg.3972"/>
<feature type="transmembrane region" description="Helical" evidence="2">
    <location>
        <begin position="45"/>
        <end position="62"/>
    </location>
</feature>
<proteinExistence type="predicted"/>
<dbReference type="EMBL" id="ARYL01000072">
    <property type="protein sequence ID" value="KCZ99509.1"/>
    <property type="molecule type" value="Genomic_DNA"/>
</dbReference>
<evidence type="ECO:0000256" key="1">
    <source>
        <dbReference type="SAM" id="MobiDB-lite"/>
    </source>
</evidence>
<dbReference type="RefSeq" id="WP_035541993.1">
    <property type="nucleotide sequence ID" value="NZ_ARYL01000072.1"/>
</dbReference>
<evidence type="ECO:0000256" key="2">
    <source>
        <dbReference type="SAM" id="Phobius"/>
    </source>
</evidence>
<keyword evidence="2" id="KW-0472">Membrane</keyword>
<dbReference type="AlphaFoldDB" id="A0A059G1F8"/>
<comment type="caution">
    <text evidence="3">The sequence shown here is derived from an EMBL/GenBank/DDBJ whole genome shotgun (WGS) entry which is preliminary data.</text>
</comment>
<keyword evidence="4" id="KW-1185">Reference proteome</keyword>
<keyword evidence="2" id="KW-1133">Transmembrane helix</keyword>
<reference evidence="3 4" key="1">
    <citation type="journal article" date="2014" name="Antonie Van Leeuwenhoek">
        <title>Hyphomonas beringensis sp. nov. and Hyphomonas chukchiensis sp. nov., isolated from surface seawater of the Bering Sea and Chukchi Sea.</title>
        <authorList>
            <person name="Li C."/>
            <person name="Lai Q."/>
            <person name="Li G."/>
            <person name="Dong C."/>
            <person name="Wang J."/>
            <person name="Liao Y."/>
            <person name="Shao Z."/>
        </authorList>
    </citation>
    <scope>NUCLEOTIDE SEQUENCE [LARGE SCALE GENOMIC DNA]</scope>
    <source>
        <strain evidence="3 4">SCH89</strain>
    </source>
</reference>
<sequence>MERPSSPEFGQNGAVLNSATMTGGLRDDYRGKLAPRPQVWPRRPSFLWGAFMLLQALILWRTLEPPGLSIAFGVAVALFYIRGLWPMSRRAWRLWAAPFAIIGCCGIVYCGYGLLKGALV</sequence>
<name>A0A059G1F8_9PROT</name>
<gene>
    <name evidence="3" type="ORF">HOC_19901</name>
</gene>
<evidence type="ECO:0000313" key="4">
    <source>
        <dbReference type="Proteomes" id="UP000024942"/>
    </source>
</evidence>
<dbReference type="OrthoDB" id="9815445at2"/>
<keyword evidence="2" id="KW-0812">Transmembrane</keyword>
<accession>A0A059G1F8</accession>
<dbReference type="Proteomes" id="UP000024942">
    <property type="component" value="Unassembled WGS sequence"/>
</dbReference>
<protein>
    <submittedName>
        <fullName evidence="3">Uncharacterized protein</fullName>
    </submittedName>
</protein>
<feature type="transmembrane region" description="Helical" evidence="2">
    <location>
        <begin position="92"/>
        <end position="115"/>
    </location>
</feature>